<dbReference type="PANTHER" id="PTHR42815:SF2">
    <property type="entry name" value="FAD-BINDING, PUTATIVE (AFU_ORTHOLOGUE AFUA_6G07600)-RELATED"/>
    <property type="match status" value="1"/>
</dbReference>
<evidence type="ECO:0000259" key="1">
    <source>
        <dbReference type="Pfam" id="PF01243"/>
    </source>
</evidence>
<dbReference type="SUPFAM" id="SSF50475">
    <property type="entry name" value="FMN-binding split barrel"/>
    <property type="match status" value="1"/>
</dbReference>
<keyword evidence="2" id="KW-0378">Hydrolase</keyword>
<evidence type="ECO:0000313" key="3">
    <source>
        <dbReference type="Proteomes" id="UP000193391"/>
    </source>
</evidence>
<dbReference type="InterPro" id="IPR011576">
    <property type="entry name" value="Pyridox_Oxase_N"/>
</dbReference>
<dbReference type="GO" id="GO:0016787">
    <property type="term" value="F:hydrolase activity"/>
    <property type="evidence" value="ECO:0007669"/>
    <property type="project" value="UniProtKB-KW"/>
</dbReference>
<dbReference type="RefSeq" id="WP_085582531.1">
    <property type="nucleotide sequence ID" value="NZ_JFKA01000004.1"/>
</dbReference>
<dbReference type="NCBIfam" id="TIGR04025">
    <property type="entry name" value="PPOX_FMN_DR2398"/>
    <property type="match status" value="1"/>
</dbReference>
<accession>A0A1Y2KZY6</accession>
<proteinExistence type="predicted"/>
<reference evidence="2 3" key="1">
    <citation type="submission" date="2014-03" db="EMBL/GenBank/DDBJ databases">
        <title>The draft genome sequence of Thalassospira mesophila JCM 18969.</title>
        <authorList>
            <person name="Lai Q."/>
            <person name="Shao Z."/>
        </authorList>
    </citation>
    <scope>NUCLEOTIDE SEQUENCE [LARGE SCALE GENOMIC DNA]</scope>
    <source>
        <strain evidence="2 3">JCM 18969</strain>
    </source>
</reference>
<organism evidence="2 3">
    <name type="scientific">Thalassospira mesophila</name>
    <dbReference type="NCBI Taxonomy" id="1293891"/>
    <lineage>
        <taxon>Bacteria</taxon>
        <taxon>Pseudomonadati</taxon>
        <taxon>Pseudomonadota</taxon>
        <taxon>Alphaproteobacteria</taxon>
        <taxon>Rhodospirillales</taxon>
        <taxon>Thalassospiraceae</taxon>
        <taxon>Thalassospira</taxon>
    </lineage>
</organism>
<dbReference type="InterPro" id="IPR012349">
    <property type="entry name" value="Split_barrel_FMN-bd"/>
</dbReference>
<keyword evidence="3" id="KW-1185">Reference proteome</keyword>
<dbReference type="AlphaFoldDB" id="A0A1Y2KZY6"/>
<dbReference type="InterPro" id="IPR024029">
    <property type="entry name" value="Pyridox_Oxase_FMN-dep"/>
</dbReference>
<dbReference type="STRING" id="1293891.TMES_11305"/>
<dbReference type="Proteomes" id="UP000193391">
    <property type="component" value="Unassembled WGS sequence"/>
</dbReference>
<dbReference type="EMBL" id="JFKA01000004">
    <property type="protein sequence ID" value="OSQ38417.1"/>
    <property type="molecule type" value="Genomic_DNA"/>
</dbReference>
<dbReference type="OrthoDB" id="9790331at2"/>
<dbReference type="PANTHER" id="PTHR42815">
    <property type="entry name" value="FAD-BINDING, PUTATIVE (AFU_ORTHOLOGUE AFUA_6G07600)-RELATED"/>
    <property type="match status" value="1"/>
</dbReference>
<comment type="caution">
    <text evidence="2">The sequence shown here is derived from an EMBL/GenBank/DDBJ whole genome shotgun (WGS) entry which is preliminary data.</text>
</comment>
<sequence length="207" mass="22879">MAKIETLDHLRDVYGPPLEIALQKQLSAIDKHCRRFIELAPFAVISSADQTGNADVSPRGDGPGFVHVLDEKTLLIPDRPGNRRLDTLTNILANPQVGLLFLVPGMNETLRINGIAELRDDPELLDLFAATGKLPISVIKITVQEVFLHCAKSLMRSRLWDVTAQIDRKTFPTLGKIIKDQLSIEGGEEASQEETDAHFARSIVEHG</sequence>
<gene>
    <name evidence="2" type="ORF">TMES_11305</name>
</gene>
<name>A0A1Y2KZY6_9PROT</name>
<protein>
    <submittedName>
        <fullName evidence="2">Phosphohydrolase</fullName>
    </submittedName>
</protein>
<dbReference type="Pfam" id="PF01243">
    <property type="entry name" value="PNPOx_N"/>
    <property type="match status" value="1"/>
</dbReference>
<dbReference type="Gene3D" id="2.30.110.10">
    <property type="entry name" value="Electron Transport, Fmn-binding Protein, Chain A"/>
    <property type="match status" value="1"/>
</dbReference>
<feature type="domain" description="Pyridoxamine 5'-phosphate oxidase N-terminal" evidence="1">
    <location>
        <begin position="29"/>
        <end position="150"/>
    </location>
</feature>
<evidence type="ECO:0000313" key="2">
    <source>
        <dbReference type="EMBL" id="OSQ38417.1"/>
    </source>
</evidence>